<feature type="transmembrane region" description="Helical" evidence="1">
    <location>
        <begin position="6"/>
        <end position="29"/>
    </location>
</feature>
<keyword evidence="3" id="KW-1185">Reference proteome</keyword>
<evidence type="ECO:0000256" key="1">
    <source>
        <dbReference type="SAM" id="Phobius"/>
    </source>
</evidence>
<keyword evidence="1" id="KW-0812">Transmembrane</keyword>
<name>A0A556UG12_BAGYA</name>
<proteinExistence type="predicted"/>
<dbReference type="AlphaFoldDB" id="A0A556UG12"/>
<comment type="caution">
    <text evidence="2">The sequence shown here is derived from an EMBL/GenBank/DDBJ whole genome shotgun (WGS) entry which is preliminary data.</text>
</comment>
<evidence type="ECO:0000313" key="2">
    <source>
        <dbReference type="EMBL" id="TSO98556.1"/>
    </source>
</evidence>
<keyword evidence="1" id="KW-1133">Transmembrane helix</keyword>
<organism evidence="2 3">
    <name type="scientific">Bagarius yarrelli</name>
    <name type="common">Goonch</name>
    <name type="synonym">Bagrus yarrelli</name>
    <dbReference type="NCBI Taxonomy" id="175774"/>
    <lineage>
        <taxon>Eukaryota</taxon>
        <taxon>Metazoa</taxon>
        <taxon>Chordata</taxon>
        <taxon>Craniata</taxon>
        <taxon>Vertebrata</taxon>
        <taxon>Euteleostomi</taxon>
        <taxon>Actinopterygii</taxon>
        <taxon>Neopterygii</taxon>
        <taxon>Teleostei</taxon>
        <taxon>Ostariophysi</taxon>
        <taxon>Siluriformes</taxon>
        <taxon>Sisoridae</taxon>
        <taxon>Sisorinae</taxon>
        <taxon>Bagarius</taxon>
    </lineage>
</organism>
<reference evidence="2 3" key="1">
    <citation type="journal article" date="2019" name="Genome Biol. Evol.">
        <title>Whole-Genome Sequencing of the Giant Devil Catfish, Bagarius yarrelli.</title>
        <authorList>
            <person name="Jiang W."/>
            <person name="Lv Y."/>
            <person name="Cheng L."/>
            <person name="Yang K."/>
            <person name="Chao B."/>
            <person name="Wang X."/>
            <person name="Li Y."/>
            <person name="Pan X."/>
            <person name="You X."/>
            <person name="Zhang Y."/>
            <person name="Yang J."/>
            <person name="Li J."/>
            <person name="Zhang X."/>
            <person name="Liu S."/>
            <person name="Sun C."/>
            <person name="Yang J."/>
            <person name="Shi Q."/>
        </authorList>
    </citation>
    <scope>NUCLEOTIDE SEQUENCE [LARGE SCALE GENOMIC DNA]</scope>
    <source>
        <strain evidence="2">JWS20170419001</strain>
        <tissue evidence="2">Muscle</tissue>
    </source>
</reference>
<keyword evidence="1" id="KW-0472">Membrane</keyword>
<protein>
    <submittedName>
        <fullName evidence="2">Uncharacterized protein</fullName>
    </submittedName>
</protein>
<dbReference type="OrthoDB" id="8958028at2759"/>
<evidence type="ECO:0000313" key="3">
    <source>
        <dbReference type="Proteomes" id="UP000319801"/>
    </source>
</evidence>
<dbReference type="Proteomes" id="UP000319801">
    <property type="component" value="Unassembled WGS sequence"/>
</dbReference>
<sequence>MEIPFSGFELVFVILALTVFGIFALAAIYTRRQHADNQDPNVVTQENREAARYLAKRTHQYEVLPSALRPVASTHSADFGQRTETRFSEFAEKIQETSLSTQTLPSFTLQSSVSLRLHDTVFKRKEGEVYVLCQSVARVLKQTSWTSRQPTS</sequence>
<dbReference type="EMBL" id="VCAZ01000072">
    <property type="protein sequence ID" value="TSO98556.1"/>
    <property type="molecule type" value="Genomic_DNA"/>
</dbReference>
<gene>
    <name evidence="2" type="ORF">Baya_10638</name>
</gene>
<accession>A0A556UG12</accession>